<dbReference type="Proteomes" id="UP001597211">
    <property type="component" value="Unassembled WGS sequence"/>
</dbReference>
<dbReference type="EMBL" id="JBHTKZ010000049">
    <property type="protein sequence ID" value="MFD1183566.1"/>
    <property type="molecule type" value="Genomic_DNA"/>
</dbReference>
<sequence length="1016" mass="107750">MSNTSYSFKENSHVIVNQGGEKKVMKKILSVALSTAMAFSMFASVAFGADAKLTPEQQFNALKDAGIVSGFPDGLSHLEKTLTRAELAKIIVNSLSLEPVDATSYNDKNYANHWGRTYIEAATQAGILNGKDAAKKLFDPNGAVTVQELAKVLVTALKLEVPADANNTASAWAKGYVAAAVNAGYLADGINYQAQATRSQAVVAAYAIYEAAQVPTVKSYKVVDSKNVEFTLSNDEVVKVTLEKALEANKETEVTFKTAAGEEVKAKITWVVTTATKVESVKADNLKQVIVSFDGDVDSATATDEDNYSITSDTEKDIVVTKASLSADKKVVTLTVEEKGDDTKALVNQKEYKLSVSNVRAGNTVISASDVKFTPVDAALPVASSAQALGNKAIKITFSEPVVAATNSNSFLVDGKAVVGTVDVAGNTAVLKLYSVIENGEHTINVSGVKDYSGLANLSTDLKFTVVEDKTAPTIANVESATFESVTLKFSEPVDPSTVSAANVYWLQGTTKRTAETFDALSDDTYRFNFTGENKFIYSTNLYVTDVQDYSGNVIASDTKVTVNPVVDVTRPEIVSAKLDDNSTTELTVKFTKSLDTATATDSKNYVIKNSDGDVVSEFKDVTIDGSSDKVVHIKLYEALSEGKTYTLSISNVADNTTLKNVILPYSTNIAVGSVTAPKLTSVEYTESGNRLVVTFDKAMATSGDFSVLDPNKYIYQYSEDGTGTPTWKPLPSGTNFTISSDAKSVVMIFPSSVDVTKEVVGLRVTNVKSTGGVTLDGLTMDDTSVVKASAITLDSAKPEATAKNKIKVHFAQTIQAASTSDFKVVASDSTSVLADQTLSIISASVDGKDVILTLSDNYKLDADGGYASGKYDTVTVFVEKNKNLVTPAGNKVDTAQSAVVVDKIAPEVSSVNKEVLAADGLLTVNFSEAVLATATNAVYDFDVQVGDTVLKSGVDFTIDASSAGNKIVLAINPAKLTVGKVIKVRVNPAAKFLTDISADHNVVTGTSSYYNAIVK</sequence>
<evidence type="ECO:0000259" key="2">
    <source>
        <dbReference type="PROSITE" id="PS51272"/>
    </source>
</evidence>
<keyword evidence="4" id="KW-1185">Reference proteome</keyword>
<gene>
    <name evidence="3" type="ORF">ACFQ2Z_19670</name>
</gene>
<dbReference type="PROSITE" id="PS51272">
    <property type="entry name" value="SLH"/>
    <property type="match status" value="2"/>
</dbReference>
<dbReference type="Pfam" id="PF00395">
    <property type="entry name" value="SLH"/>
    <property type="match status" value="1"/>
</dbReference>
<dbReference type="RefSeq" id="WP_240270651.1">
    <property type="nucleotide sequence ID" value="NZ_JAKSXN010000052.1"/>
</dbReference>
<evidence type="ECO:0000313" key="4">
    <source>
        <dbReference type="Proteomes" id="UP001597211"/>
    </source>
</evidence>
<keyword evidence="1" id="KW-0732">Signal</keyword>
<accession>A0ABW3SHV4</accession>
<proteinExistence type="predicted"/>
<organism evidence="3 4">
    <name type="scientific">Paenibacillus timonensis</name>
    <dbReference type="NCBI Taxonomy" id="225915"/>
    <lineage>
        <taxon>Bacteria</taxon>
        <taxon>Bacillati</taxon>
        <taxon>Bacillota</taxon>
        <taxon>Bacilli</taxon>
        <taxon>Bacillales</taxon>
        <taxon>Paenibacillaceae</taxon>
        <taxon>Paenibacillus</taxon>
    </lineage>
</organism>
<comment type="caution">
    <text evidence="3">The sequence shown here is derived from an EMBL/GenBank/DDBJ whole genome shotgun (WGS) entry which is preliminary data.</text>
</comment>
<dbReference type="InterPro" id="IPR014755">
    <property type="entry name" value="Cu-Rt/internalin_Ig-like"/>
</dbReference>
<name>A0ABW3SHV4_9BACL</name>
<evidence type="ECO:0000313" key="3">
    <source>
        <dbReference type="EMBL" id="MFD1183566.1"/>
    </source>
</evidence>
<reference evidence="4" key="1">
    <citation type="journal article" date="2019" name="Int. J. Syst. Evol. Microbiol.">
        <title>The Global Catalogue of Microorganisms (GCM) 10K type strain sequencing project: providing services to taxonomists for standard genome sequencing and annotation.</title>
        <authorList>
            <consortium name="The Broad Institute Genomics Platform"/>
            <consortium name="The Broad Institute Genome Sequencing Center for Infectious Disease"/>
            <person name="Wu L."/>
            <person name="Ma J."/>
        </authorList>
    </citation>
    <scope>NUCLEOTIDE SEQUENCE [LARGE SCALE GENOMIC DNA]</scope>
    <source>
        <strain evidence="4">CCUG 48216</strain>
    </source>
</reference>
<dbReference type="Pfam" id="PF13205">
    <property type="entry name" value="Big_5"/>
    <property type="match status" value="3"/>
</dbReference>
<evidence type="ECO:0000256" key="1">
    <source>
        <dbReference type="ARBA" id="ARBA00022729"/>
    </source>
</evidence>
<dbReference type="InterPro" id="IPR032812">
    <property type="entry name" value="SbsA_Ig"/>
</dbReference>
<protein>
    <submittedName>
        <fullName evidence="3">Ig-like domain-containing protein</fullName>
    </submittedName>
</protein>
<feature type="domain" description="SLH" evidence="2">
    <location>
        <begin position="42"/>
        <end position="101"/>
    </location>
</feature>
<dbReference type="Gene3D" id="2.60.40.1220">
    <property type="match status" value="4"/>
</dbReference>
<feature type="domain" description="SLH" evidence="2">
    <location>
        <begin position="102"/>
        <end position="167"/>
    </location>
</feature>
<dbReference type="InterPro" id="IPR001119">
    <property type="entry name" value="SLH_dom"/>
</dbReference>